<dbReference type="EMBL" id="MFZT01000020">
    <property type="protein sequence ID" value="OGK31329.1"/>
    <property type="molecule type" value="Genomic_DNA"/>
</dbReference>
<dbReference type="Gene3D" id="3.90.550.10">
    <property type="entry name" value="Spore Coat Polysaccharide Biosynthesis Protein SpsA, Chain A"/>
    <property type="match status" value="1"/>
</dbReference>
<reference evidence="2 3" key="1">
    <citation type="journal article" date="2016" name="Nat. Commun.">
        <title>Thousands of microbial genomes shed light on interconnected biogeochemical processes in an aquifer system.</title>
        <authorList>
            <person name="Anantharaman K."/>
            <person name="Brown C.T."/>
            <person name="Hug L.A."/>
            <person name="Sharon I."/>
            <person name="Castelle C.J."/>
            <person name="Probst A.J."/>
            <person name="Thomas B.C."/>
            <person name="Singh A."/>
            <person name="Wilkins M.J."/>
            <person name="Karaoz U."/>
            <person name="Brodie E.L."/>
            <person name="Williams K.H."/>
            <person name="Hubbard S.S."/>
            <person name="Banfield J.F."/>
        </authorList>
    </citation>
    <scope>NUCLEOTIDE SEQUENCE [LARGE SCALE GENOMIC DNA]</scope>
</reference>
<evidence type="ECO:0000313" key="3">
    <source>
        <dbReference type="Proteomes" id="UP000178098"/>
    </source>
</evidence>
<accession>A0A1F7HJD2</accession>
<dbReference type="PANTHER" id="PTHR43685">
    <property type="entry name" value="GLYCOSYLTRANSFERASE"/>
    <property type="match status" value="1"/>
</dbReference>
<dbReference type="AlphaFoldDB" id="A0A1F7HJD2"/>
<dbReference type="SUPFAM" id="SSF53448">
    <property type="entry name" value="Nucleotide-diphospho-sugar transferases"/>
    <property type="match status" value="1"/>
</dbReference>
<protein>
    <recommendedName>
        <fullName evidence="1">Glycosyltransferase 2-like domain-containing protein</fullName>
    </recommendedName>
</protein>
<gene>
    <name evidence="2" type="ORF">A3D08_02260</name>
</gene>
<dbReference type="InterPro" id="IPR001173">
    <property type="entry name" value="Glyco_trans_2-like"/>
</dbReference>
<dbReference type="Proteomes" id="UP000178098">
    <property type="component" value="Unassembled WGS sequence"/>
</dbReference>
<proteinExistence type="predicted"/>
<sequence>MKQPFFSVIIPTLNEETYLPGLLSDLTKQTEKDFSVIIVDGNSTDNTKKCVQAFASTLNPNFHSIKTRNVSHQRNTGAEYSDGHYLVFLDADCRLEKDFLKKAKQYLKKHRKLFLVLRMLPQESEKELYDEYIFNALNYLVEFSQLTKKPFACGGWMIVEHALFEFLGGFNKKLFLSEDHDLVQRARVSGVKAAVPKDLFVYVSMRRFQKEGRMKVITKYLISTLHTVRGQKIHERIFDYEMGGQHYSLPNNGQKSFTGKLRQYAQKVKNALSS</sequence>
<feature type="domain" description="Glycosyltransferase 2-like" evidence="1">
    <location>
        <begin position="7"/>
        <end position="165"/>
    </location>
</feature>
<dbReference type="Pfam" id="PF00535">
    <property type="entry name" value="Glycos_transf_2"/>
    <property type="match status" value="1"/>
</dbReference>
<dbReference type="PANTHER" id="PTHR43685:SF2">
    <property type="entry name" value="GLYCOSYLTRANSFERASE 2-LIKE DOMAIN-CONTAINING PROTEIN"/>
    <property type="match status" value="1"/>
</dbReference>
<evidence type="ECO:0000259" key="1">
    <source>
        <dbReference type="Pfam" id="PF00535"/>
    </source>
</evidence>
<evidence type="ECO:0000313" key="2">
    <source>
        <dbReference type="EMBL" id="OGK31329.1"/>
    </source>
</evidence>
<name>A0A1F7HJD2_9BACT</name>
<organism evidence="2 3">
    <name type="scientific">Candidatus Roizmanbacteria bacterium RIFCSPHIGHO2_02_FULL_43_11</name>
    <dbReference type="NCBI Taxonomy" id="1802043"/>
    <lineage>
        <taxon>Bacteria</taxon>
        <taxon>Candidatus Roizmaniibacteriota</taxon>
    </lineage>
</organism>
<comment type="caution">
    <text evidence="2">The sequence shown here is derived from an EMBL/GenBank/DDBJ whole genome shotgun (WGS) entry which is preliminary data.</text>
</comment>
<dbReference type="InterPro" id="IPR029044">
    <property type="entry name" value="Nucleotide-diphossugar_trans"/>
</dbReference>
<dbReference type="InterPro" id="IPR050834">
    <property type="entry name" value="Glycosyltransf_2"/>
</dbReference>